<keyword evidence="1 7" id="KW-0346">Stress response</keyword>
<dbReference type="InParanoid" id="A0A6I9RYG1"/>
<dbReference type="Pfam" id="PF00011">
    <property type="entry name" value="HSP20"/>
    <property type="match status" value="1"/>
</dbReference>
<evidence type="ECO:0000256" key="2">
    <source>
        <dbReference type="PROSITE-ProRule" id="PRU00285"/>
    </source>
</evidence>
<evidence type="ECO:0000313" key="7">
    <source>
        <dbReference type="RefSeq" id="XP_010930366.1"/>
    </source>
</evidence>
<sequence>MKASIALVVLLLGLVALPTKGLMPYARSTWDMMLPSDDPFRIFEQTPLNMPKAMETLSLACADWKETSQAHVISLDVPGVKREDIKIEVEENRPVLRITGERKIEEAVEGEKWHRAERSSGKFCRQFRLPTSADMDSIKAHLKDGVLRVTVPKLAEEKKRQPRVVNIVEESNKGEDTKTSKN</sequence>
<dbReference type="RefSeq" id="XP_010930366.1">
    <property type="nucleotide sequence ID" value="XM_010932064.1"/>
</dbReference>
<keyword evidence="4" id="KW-0732">Signal</keyword>
<keyword evidence="6" id="KW-1185">Reference proteome</keyword>
<evidence type="ECO:0000256" key="3">
    <source>
        <dbReference type="RuleBase" id="RU003616"/>
    </source>
</evidence>
<feature type="domain" description="SHSP" evidence="5">
    <location>
        <begin position="52"/>
        <end position="170"/>
    </location>
</feature>
<dbReference type="AlphaFoldDB" id="A0A6I9RYG1"/>
<protein>
    <submittedName>
        <fullName evidence="7">22.7 kDa class IV heat shock protein</fullName>
    </submittedName>
</protein>
<evidence type="ECO:0000313" key="6">
    <source>
        <dbReference type="Proteomes" id="UP000504607"/>
    </source>
</evidence>
<dbReference type="InterPro" id="IPR031107">
    <property type="entry name" value="Small_HSP"/>
</dbReference>
<dbReference type="InterPro" id="IPR002068">
    <property type="entry name" value="A-crystallin/Hsp20_dom"/>
</dbReference>
<evidence type="ECO:0000259" key="5">
    <source>
        <dbReference type="PROSITE" id="PS01031"/>
    </source>
</evidence>
<organism evidence="6 7">
    <name type="scientific">Elaeis guineensis var. tenera</name>
    <name type="common">Oil palm</name>
    <dbReference type="NCBI Taxonomy" id="51953"/>
    <lineage>
        <taxon>Eukaryota</taxon>
        <taxon>Viridiplantae</taxon>
        <taxon>Streptophyta</taxon>
        <taxon>Embryophyta</taxon>
        <taxon>Tracheophyta</taxon>
        <taxon>Spermatophyta</taxon>
        <taxon>Magnoliopsida</taxon>
        <taxon>Liliopsida</taxon>
        <taxon>Arecaceae</taxon>
        <taxon>Arecoideae</taxon>
        <taxon>Cocoseae</taxon>
        <taxon>Elaeidinae</taxon>
        <taxon>Elaeis</taxon>
    </lineage>
</organism>
<dbReference type="PROSITE" id="PS01031">
    <property type="entry name" value="SHSP"/>
    <property type="match status" value="1"/>
</dbReference>
<gene>
    <name evidence="7" type="primary">LOC105051562</name>
</gene>
<proteinExistence type="inferred from homology"/>
<dbReference type="InterPro" id="IPR008978">
    <property type="entry name" value="HSP20-like_chaperone"/>
</dbReference>
<name>A0A6I9RYG1_ELAGV</name>
<feature type="chain" id="PRO_5026658217" evidence="4">
    <location>
        <begin position="22"/>
        <end position="182"/>
    </location>
</feature>
<dbReference type="GeneID" id="105051562"/>
<reference evidence="7" key="1">
    <citation type="submission" date="2025-08" db="UniProtKB">
        <authorList>
            <consortium name="RefSeq"/>
        </authorList>
    </citation>
    <scope>IDENTIFICATION</scope>
</reference>
<evidence type="ECO:0000256" key="4">
    <source>
        <dbReference type="SAM" id="SignalP"/>
    </source>
</evidence>
<dbReference type="Proteomes" id="UP000504607">
    <property type="component" value="Chromosome 9"/>
</dbReference>
<dbReference type="SUPFAM" id="SSF49764">
    <property type="entry name" value="HSP20-like chaperones"/>
    <property type="match status" value="1"/>
</dbReference>
<dbReference type="Gene3D" id="2.60.40.790">
    <property type="match status" value="1"/>
</dbReference>
<dbReference type="KEGG" id="egu:105051562"/>
<comment type="similarity">
    <text evidence="2 3">Belongs to the small heat shock protein (HSP20) family.</text>
</comment>
<evidence type="ECO:0000256" key="1">
    <source>
        <dbReference type="ARBA" id="ARBA00023016"/>
    </source>
</evidence>
<dbReference type="FunCoup" id="A0A6I9RYG1">
    <property type="interactions" value="457"/>
</dbReference>
<accession>A0A6I9RYG1</accession>
<dbReference type="PANTHER" id="PTHR11527">
    <property type="entry name" value="HEAT-SHOCK PROTEIN 20 FAMILY MEMBER"/>
    <property type="match status" value="1"/>
</dbReference>
<dbReference type="CDD" id="cd06472">
    <property type="entry name" value="ACD_ScHsp26_like"/>
    <property type="match status" value="1"/>
</dbReference>
<feature type="signal peptide" evidence="4">
    <location>
        <begin position="1"/>
        <end position="21"/>
    </location>
</feature>
<dbReference type="OrthoDB" id="5511210at2759"/>